<sequence length="144" mass="15637">MDFNKIKEMGLEYAEKGKNAALDLAEKGKTQALIVNEQGKLLKAQRQLGALVYSLAKGKEENQPLVDKYIEMIDNIEQEIARLKASLTPAEAAEAEYVVHEEVPADQPEAPAAEAVPEEHKACPQCGAPVSDDALFCNKCGAQL</sequence>
<dbReference type="EMBL" id="NMTQ01000037">
    <property type="protein sequence ID" value="PDX57544.1"/>
    <property type="molecule type" value="Genomic_DNA"/>
</dbReference>
<accession>A0A2A6Z854</accession>
<feature type="domain" description="Zinc-ribbon" evidence="2">
    <location>
        <begin position="123"/>
        <end position="144"/>
    </location>
</feature>
<comment type="caution">
    <text evidence="3">The sequence shown here is derived from an EMBL/GenBank/DDBJ whole genome shotgun (WGS) entry which is preliminary data.</text>
</comment>
<name>A0A2A6Z854_9FIRM</name>
<reference evidence="3 4" key="1">
    <citation type="journal article" date="2017" name="Front. Microbiol.">
        <title>New Insights into the Diversity of the Genus Faecalibacterium.</title>
        <authorList>
            <person name="Benevides L."/>
            <person name="Burman S."/>
            <person name="Martin R."/>
            <person name="Robert V."/>
            <person name="Thomas M."/>
            <person name="Miquel S."/>
            <person name="Chain F."/>
            <person name="Sokol H."/>
            <person name="Bermudez-Humaran L.G."/>
            <person name="Morrison M."/>
            <person name="Langella P."/>
            <person name="Azevedo V.A."/>
            <person name="Chatel J.M."/>
            <person name="Soares S."/>
        </authorList>
    </citation>
    <scope>NUCLEOTIDE SEQUENCE [LARGE SCALE GENOMIC DNA]</scope>
    <source>
        <strain evidence="4">CNCM I-4540</strain>
    </source>
</reference>
<proteinExistence type="predicted"/>
<protein>
    <submittedName>
        <fullName evidence="3">Zinc ribbon domain-containing protein</fullName>
    </submittedName>
</protein>
<dbReference type="Pfam" id="PF13240">
    <property type="entry name" value="Zn_Ribbon_1"/>
    <property type="match status" value="1"/>
</dbReference>
<dbReference type="AlphaFoldDB" id="A0A2A6Z854"/>
<evidence type="ECO:0000256" key="1">
    <source>
        <dbReference type="SAM" id="Coils"/>
    </source>
</evidence>
<keyword evidence="1" id="KW-0175">Coiled coil</keyword>
<evidence type="ECO:0000313" key="4">
    <source>
        <dbReference type="Proteomes" id="UP000220752"/>
    </source>
</evidence>
<gene>
    <name evidence="3" type="ORF">CGS46_13575</name>
</gene>
<evidence type="ECO:0000313" key="3">
    <source>
        <dbReference type="EMBL" id="PDX57544.1"/>
    </source>
</evidence>
<dbReference type="Proteomes" id="UP000220752">
    <property type="component" value="Unassembled WGS sequence"/>
</dbReference>
<feature type="coiled-coil region" evidence="1">
    <location>
        <begin position="66"/>
        <end position="93"/>
    </location>
</feature>
<evidence type="ECO:0000259" key="2">
    <source>
        <dbReference type="Pfam" id="PF13240"/>
    </source>
</evidence>
<dbReference type="InterPro" id="IPR026870">
    <property type="entry name" value="Zinc_ribbon_dom"/>
</dbReference>
<organism evidence="3 4">
    <name type="scientific">Faecalibacterium langellae</name>
    <dbReference type="NCBI Taxonomy" id="3435293"/>
    <lineage>
        <taxon>Bacteria</taxon>
        <taxon>Bacillati</taxon>
        <taxon>Bacillota</taxon>
        <taxon>Clostridia</taxon>
        <taxon>Eubacteriales</taxon>
        <taxon>Oscillospiraceae</taxon>
        <taxon>Faecalibacterium</taxon>
    </lineage>
</organism>
<keyword evidence="4" id="KW-1185">Reference proteome</keyword>